<comment type="subunit">
    <text evidence="2">Homodimer.</text>
</comment>
<proteinExistence type="inferred from homology"/>
<comment type="similarity">
    <text evidence="1 2">Belongs to the DTD family.</text>
</comment>
<keyword evidence="2" id="KW-0694">RNA-binding</keyword>
<sequence length="149" mass="16537">MKFVIQRVNNADVTVDNKIVGSIGKGFLILFGACETDTADMLPKFVDKIVKLRIFADENGKTNLSITDVGGELLIVSQFTLYADCRKGNRPSFVHAGSPDAANELYEKFIELCRERIPKVETGIFGADMKVRLENDGPFTIVLDSRDFT</sequence>
<gene>
    <name evidence="2" type="primary">dtd</name>
    <name evidence="3" type="ORF">H8S01_07440</name>
</gene>
<evidence type="ECO:0000256" key="1">
    <source>
        <dbReference type="ARBA" id="ARBA00009673"/>
    </source>
</evidence>
<dbReference type="EMBL" id="JACOPD010000004">
    <property type="protein sequence ID" value="MBC5680791.1"/>
    <property type="molecule type" value="Genomic_DNA"/>
</dbReference>
<dbReference type="SUPFAM" id="SSF69500">
    <property type="entry name" value="DTD-like"/>
    <property type="match status" value="1"/>
</dbReference>
<comment type="caution">
    <text evidence="3">The sequence shown here is derived from an EMBL/GenBank/DDBJ whole genome shotgun (WGS) entry which is preliminary data.</text>
</comment>
<dbReference type="HAMAP" id="MF_00518">
    <property type="entry name" value="Deacylase_Dtd"/>
    <property type="match status" value="1"/>
</dbReference>
<comment type="function">
    <text evidence="2">An aminoacyl-tRNA editing enzyme that deacylates mischarged D-aminoacyl-tRNAs. Also deacylates mischarged glycyl-tRNA(Ala), protecting cells against glycine mischarging by AlaRS. Acts via tRNA-based rather than protein-based catalysis; rejects L-amino acids rather than detecting D-amino acids in the active site. By recycling D-aminoacyl-tRNA to D-amino acids and free tRNA molecules, this enzyme counteracts the toxicity associated with the formation of D-aminoacyl-tRNA entities in vivo and helps enforce protein L-homochirality.</text>
</comment>
<keyword evidence="2" id="KW-0820">tRNA-binding</keyword>
<dbReference type="NCBIfam" id="TIGR00256">
    <property type="entry name" value="D-aminoacyl-tRNA deacylase"/>
    <property type="match status" value="1"/>
</dbReference>
<dbReference type="RefSeq" id="WP_021865760.1">
    <property type="nucleotide sequence ID" value="NZ_JACOPD010000004.1"/>
</dbReference>
<dbReference type="Gene3D" id="3.50.80.10">
    <property type="entry name" value="D-tyrosyl-tRNA(Tyr) deacylase"/>
    <property type="match status" value="1"/>
</dbReference>
<comment type="subcellular location">
    <subcellularLocation>
        <location evidence="2">Cytoplasm</location>
    </subcellularLocation>
</comment>
<keyword evidence="2 3" id="KW-0378">Hydrolase</keyword>
<evidence type="ECO:0000256" key="2">
    <source>
        <dbReference type="HAMAP-Rule" id="MF_00518"/>
    </source>
</evidence>
<dbReference type="CDD" id="cd00563">
    <property type="entry name" value="Dtyr_deacylase"/>
    <property type="match status" value="1"/>
</dbReference>
<reference evidence="3 4" key="1">
    <citation type="submission" date="2020-08" db="EMBL/GenBank/DDBJ databases">
        <title>Genome public.</title>
        <authorList>
            <person name="Liu C."/>
            <person name="Sun Q."/>
        </authorList>
    </citation>
    <scope>NUCLEOTIDE SEQUENCE [LARGE SCALE GENOMIC DNA]</scope>
    <source>
        <strain evidence="3 4">NSJ-43</strain>
    </source>
</reference>
<evidence type="ECO:0000313" key="4">
    <source>
        <dbReference type="Proteomes" id="UP000628463"/>
    </source>
</evidence>
<dbReference type="InterPro" id="IPR023509">
    <property type="entry name" value="DTD-like_sf"/>
</dbReference>
<comment type="catalytic activity">
    <reaction evidence="2">
        <text>a D-aminoacyl-tRNA + H2O = a tRNA + a D-alpha-amino acid + H(+)</text>
        <dbReference type="Rhea" id="RHEA:13953"/>
        <dbReference type="Rhea" id="RHEA-COMP:10123"/>
        <dbReference type="Rhea" id="RHEA-COMP:10124"/>
        <dbReference type="ChEBI" id="CHEBI:15377"/>
        <dbReference type="ChEBI" id="CHEBI:15378"/>
        <dbReference type="ChEBI" id="CHEBI:59871"/>
        <dbReference type="ChEBI" id="CHEBI:78442"/>
        <dbReference type="ChEBI" id="CHEBI:79333"/>
        <dbReference type="EC" id="3.1.1.96"/>
    </reaction>
</comment>
<comment type="catalytic activity">
    <reaction evidence="2">
        <text>glycyl-tRNA(Ala) + H2O = tRNA(Ala) + glycine + H(+)</text>
        <dbReference type="Rhea" id="RHEA:53744"/>
        <dbReference type="Rhea" id="RHEA-COMP:9657"/>
        <dbReference type="Rhea" id="RHEA-COMP:13640"/>
        <dbReference type="ChEBI" id="CHEBI:15377"/>
        <dbReference type="ChEBI" id="CHEBI:15378"/>
        <dbReference type="ChEBI" id="CHEBI:57305"/>
        <dbReference type="ChEBI" id="CHEBI:78442"/>
        <dbReference type="ChEBI" id="CHEBI:78522"/>
    </reaction>
</comment>
<keyword evidence="4" id="KW-1185">Reference proteome</keyword>
<dbReference type="Pfam" id="PF02580">
    <property type="entry name" value="Tyr_Deacylase"/>
    <property type="match status" value="1"/>
</dbReference>
<name>A0ABR7G214_9FIRM</name>
<keyword evidence="2" id="KW-0963">Cytoplasm</keyword>
<evidence type="ECO:0000313" key="3">
    <source>
        <dbReference type="EMBL" id="MBC5680791.1"/>
    </source>
</evidence>
<organism evidence="3 4">
    <name type="scientific">Lachnospira hominis</name>
    <name type="common">ex Liu et al. 2021</name>
    <dbReference type="NCBI Taxonomy" id="2763051"/>
    <lineage>
        <taxon>Bacteria</taxon>
        <taxon>Bacillati</taxon>
        <taxon>Bacillota</taxon>
        <taxon>Clostridia</taxon>
        <taxon>Lachnospirales</taxon>
        <taxon>Lachnospiraceae</taxon>
        <taxon>Lachnospira</taxon>
    </lineage>
</organism>
<dbReference type="PANTHER" id="PTHR10472">
    <property type="entry name" value="D-TYROSYL-TRNA TYR DEACYLASE"/>
    <property type="match status" value="1"/>
</dbReference>
<dbReference type="PANTHER" id="PTHR10472:SF5">
    <property type="entry name" value="D-AMINOACYL-TRNA DEACYLASE 1"/>
    <property type="match status" value="1"/>
</dbReference>
<dbReference type="Proteomes" id="UP000628463">
    <property type="component" value="Unassembled WGS sequence"/>
</dbReference>
<dbReference type="EC" id="3.1.1.96" evidence="2"/>
<accession>A0ABR7G214</accession>
<protein>
    <recommendedName>
        <fullName evidence="2">D-aminoacyl-tRNA deacylase</fullName>
        <shortName evidence="2">DTD</shortName>
        <ecNumber evidence="2">3.1.1.96</ecNumber>
    </recommendedName>
    <alternativeName>
        <fullName evidence="2">Gly-tRNA(Ala) deacylase</fullName>
        <ecNumber evidence="2">3.1.1.-</ecNumber>
    </alternativeName>
</protein>
<dbReference type="GO" id="GO:0051499">
    <property type="term" value="F:D-aminoacyl-tRNA deacylase activity"/>
    <property type="evidence" value="ECO:0007669"/>
    <property type="project" value="UniProtKB-EC"/>
</dbReference>
<comment type="domain">
    <text evidence="2">A Gly-cisPro motif from one monomer fits into the active site of the other monomer to allow specific chiral rejection of L-amino acids.</text>
</comment>
<feature type="short sequence motif" description="Gly-cisPro motif, important for rejection of L-amino acids" evidence="2">
    <location>
        <begin position="137"/>
        <end position="138"/>
    </location>
</feature>
<dbReference type="EC" id="3.1.1.-" evidence="2"/>
<dbReference type="InterPro" id="IPR003732">
    <property type="entry name" value="Daa-tRNA_deacyls_DTD"/>
</dbReference>